<dbReference type="PANTHER" id="PTHR43861:SF3">
    <property type="entry name" value="PUTATIVE (AFU_ORTHOLOGUE AFUA_2G14390)-RELATED"/>
    <property type="match status" value="1"/>
</dbReference>
<accession>A0ABP9JS71</accession>
<keyword evidence="1" id="KW-0808">Transferase</keyword>
<dbReference type="PANTHER" id="PTHR43861">
    <property type="entry name" value="TRANS-ACONITATE 2-METHYLTRANSFERASE-RELATED"/>
    <property type="match status" value="1"/>
</dbReference>
<dbReference type="EMBL" id="BAABKC010000002">
    <property type="protein sequence ID" value="GAA5041957.1"/>
    <property type="molecule type" value="Genomic_DNA"/>
</dbReference>
<gene>
    <name evidence="2" type="ORF">GCM10023336_02560</name>
</gene>
<dbReference type="SUPFAM" id="SSF53335">
    <property type="entry name" value="S-adenosyl-L-methionine-dependent methyltransferases"/>
    <property type="match status" value="1"/>
</dbReference>
<evidence type="ECO:0000313" key="2">
    <source>
        <dbReference type="EMBL" id="GAA5041957.1"/>
    </source>
</evidence>
<dbReference type="Proteomes" id="UP001500124">
    <property type="component" value="Unassembled WGS sequence"/>
</dbReference>
<dbReference type="InterPro" id="IPR029063">
    <property type="entry name" value="SAM-dependent_MTases_sf"/>
</dbReference>
<keyword evidence="3" id="KW-1185">Reference proteome</keyword>
<dbReference type="Pfam" id="PF13489">
    <property type="entry name" value="Methyltransf_23"/>
    <property type="match status" value="1"/>
</dbReference>
<dbReference type="GO" id="GO:0032259">
    <property type="term" value="P:methylation"/>
    <property type="evidence" value="ECO:0007669"/>
    <property type="project" value="UniProtKB-KW"/>
</dbReference>
<dbReference type="GO" id="GO:0008168">
    <property type="term" value="F:methyltransferase activity"/>
    <property type="evidence" value="ECO:0007669"/>
    <property type="project" value="UniProtKB-KW"/>
</dbReference>
<reference evidence="3" key="1">
    <citation type="journal article" date="2019" name="Int. J. Syst. Evol. Microbiol.">
        <title>The Global Catalogue of Microorganisms (GCM) 10K type strain sequencing project: providing services to taxonomists for standard genome sequencing and annotation.</title>
        <authorList>
            <consortium name="The Broad Institute Genomics Platform"/>
            <consortium name="The Broad Institute Genome Sequencing Center for Infectious Disease"/>
            <person name="Wu L."/>
            <person name="Ma J."/>
        </authorList>
    </citation>
    <scope>NUCLEOTIDE SEQUENCE [LARGE SCALE GENOMIC DNA]</scope>
    <source>
        <strain evidence="3">JCM 18410</strain>
    </source>
</reference>
<dbReference type="Gene3D" id="3.40.50.150">
    <property type="entry name" value="Vaccinia Virus protein VP39"/>
    <property type="match status" value="1"/>
</dbReference>
<evidence type="ECO:0000313" key="3">
    <source>
        <dbReference type="Proteomes" id="UP001500124"/>
    </source>
</evidence>
<proteinExistence type="predicted"/>
<protein>
    <submittedName>
        <fullName evidence="2">Methyltransferase domain-containing protein</fullName>
    </submittedName>
</protein>
<comment type="caution">
    <text evidence="2">The sequence shown here is derived from an EMBL/GenBank/DDBJ whole genome shotgun (WGS) entry which is preliminary data.</text>
</comment>
<name>A0ABP9JS71_9ACTN</name>
<evidence type="ECO:0000256" key="1">
    <source>
        <dbReference type="ARBA" id="ARBA00022679"/>
    </source>
</evidence>
<sequence>MARRPLCQNRRMAEHQTDAEAAAAGDAAGAEARGYLLDNRQSEAGTRFEALGELFDPVTFRHVDQLGISAGMRCWEVGAGGPSVPLGLAARVGPTGAVLATDIDTSWLEGVGDLGGGVVEVRRHDVAADPPPPGGFDLVHARLVLVHVTDRAEALRRMIQALRPGGRLLLEDADPALQPLLCPDESGPEQRLANRLRSGFRALMAERGADLAYGRTLPRLLREAGLADVRADAYFPITSPACAVLEAATVRQIRGRLVAARLATDEEIDRHLANVATGRLDLATAPMVSAWGRRP</sequence>
<organism evidence="2 3">
    <name type="scientific">Streptomyces similanensis</name>
    <dbReference type="NCBI Taxonomy" id="1274988"/>
    <lineage>
        <taxon>Bacteria</taxon>
        <taxon>Bacillati</taxon>
        <taxon>Actinomycetota</taxon>
        <taxon>Actinomycetes</taxon>
        <taxon>Kitasatosporales</taxon>
        <taxon>Streptomycetaceae</taxon>
        <taxon>Streptomyces</taxon>
    </lineage>
</organism>
<keyword evidence="2" id="KW-0489">Methyltransferase</keyword>
<dbReference type="CDD" id="cd02440">
    <property type="entry name" value="AdoMet_MTases"/>
    <property type="match status" value="1"/>
</dbReference>